<dbReference type="Proteomes" id="UP000587270">
    <property type="component" value="Unassembled WGS sequence"/>
</dbReference>
<dbReference type="Pfam" id="PF04630">
    <property type="entry name" value="Phage_TTP_1"/>
    <property type="match status" value="1"/>
</dbReference>
<dbReference type="RefSeq" id="WP_152742873.1">
    <property type="nucleotide sequence ID" value="NZ_JABAFN010000001.1"/>
</dbReference>
<name>A0AAW9ZDL8_LIMRT</name>
<organism evidence="1 2">
    <name type="scientific">Limosilactobacillus reuteri</name>
    <name type="common">Lactobacillus reuteri</name>
    <dbReference type="NCBI Taxonomy" id="1598"/>
    <lineage>
        <taxon>Bacteria</taxon>
        <taxon>Bacillati</taxon>
        <taxon>Bacillota</taxon>
        <taxon>Bacilli</taxon>
        <taxon>Lactobacillales</taxon>
        <taxon>Lactobacillaceae</taxon>
        <taxon>Limosilactobacillus</taxon>
    </lineage>
</organism>
<dbReference type="AlphaFoldDB" id="A0AAW9ZDL8"/>
<proteinExistence type="predicted"/>
<sequence length="234" mass="24981">MANIGLKMLYVALKNEDGTTIVDATKGLSETGVYAIDTNKSHMNLGAQTANISALSGTPTKINGNNEVVDISNPPSSPTVAITANLINPEVKQKLLGRQQLSSGVWVDSDKPVYAGLMIVSQSPITLEDVYYSFGLGVFTETTQNVQTNTDTAETRESDTLTFTSMGFSYFNGKNYGFARAGQDNFDKTKLFDTVFPGQTFVTASKDGTLDPSLHGGQAVDVRTDGEKDVGVGK</sequence>
<accession>A0AAW9ZDL8</accession>
<evidence type="ECO:0000313" key="2">
    <source>
        <dbReference type="Proteomes" id="UP000587270"/>
    </source>
</evidence>
<gene>
    <name evidence="1" type="ORF">HF865_00805</name>
</gene>
<evidence type="ECO:0000313" key="1">
    <source>
        <dbReference type="EMBL" id="NME21271.1"/>
    </source>
</evidence>
<protein>
    <submittedName>
        <fullName evidence="1">Phage tail protein</fullName>
    </submittedName>
</protein>
<dbReference type="InterPro" id="IPR006724">
    <property type="entry name" value="Phage_TTP"/>
</dbReference>
<comment type="caution">
    <text evidence="1">The sequence shown here is derived from an EMBL/GenBank/DDBJ whole genome shotgun (WGS) entry which is preliminary data.</text>
</comment>
<dbReference type="EMBL" id="JABAFN010000001">
    <property type="protein sequence ID" value="NME21271.1"/>
    <property type="molecule type" value="Genomic_DNA"/>
</dbReference>
<reference evidence="1 2" key="1">
    <citation type="submission" date="2020-04" db="EMBL/GenBank/DDBJ databases">
        <authorList>
            <person name="Hitch T.C.A."/>
            <person name="Wylensek D."/>
            <person name="Clavel T."/>
        </authorList>
    </citation>
    <scope>NUCLEOTIDE SEQUENCE [LARGE SCALE GENOMIC DNA]</scope>
    <source>
        <strain evidence="1 2">WCA-386-APC-4I</strain>
    </source>
</reference>